<organism evidence="1 2">
    <name type="scientific">Capsulimonas corticalis</name>
    <dbReference type="NCBI Taxonomy" id="2219043"/>
    <lineage>
        <taxon>Bacteria</taxon>
        <taxon>Bacillati</taxon>
        <taxon>Armatimonadota</taxon>
        <taxon>Armatimonadia</taxon>
        <taxon>Capsulimonadales</taxon>
        <taxon>Capsulimonadaceae</taxon>
        <taxon>Capsulimonas</taxon>
    </lineage>
</organism>
<keyword evidence="2" id="KW-1185">Reference proteome</keyword>
<gene>
    <name evidence="1" type="ORF">CCAX7_55040</name>
</gene>
<proteinExistence type="predicted"/>
<dbReference type="RefSeq" id="WP_125206351.1">
    <property type="nucleotide sequence ID" value="NZ_AP025739.1"/>
</dbReference>
<dbReference type="EMBL" id="AP025739">
    <property type="protein sequence ID" value="BDI33453.1"/>
    <property type="molecule type" value="Genomic_DNA"/>
</dbReference>
<name>A0A402D5Q2_9BACT</name>
<evidence type="ECO:0000313" key="1">
    <source>
        <dbReference type="EMBL" id="BDI33453.1"/>
    </source>
</evidence>
<protein>
    <submittedName>
        <fullName evidence="1">Uncharacterized protein</fullName>
    </submittedName>
</protein>
<reference evidence="1 2" key="1">
    <citation type="journal article" date="2019" name="Int. J. Syst. Evol. Microbiol.">
        <title>Capsulimonas corticalis gen. nov., sp. nov., an aerobic capsulated bacterium, of a novel bacterial order, Capsulimonadales ord. nov., of the class Armatimonadia of the phylum Armatimonadetes.</title>
        <authorList>
            <person name="Li J."/>
            <person name="Kudo C."/>
            <person name="Tonouchi A."/>
        </authorList>
    </citation>
    <scope>NUCLEOTIDE SEQUENCE [LARGE SCALE GENOMIC DNA]</scope>
    <source>
        <strain evidence="1 2">AX-7</strain>
    </source>
</reference>
<dbReference type="Proteomes" id="UP000287394">
    <property type="component" value="Chromosome"/>
</dbReference>
<accession>A0A402D5Q2</accession>
<sequence>MSKAVINIGYFCANLHSVVNAHLNGFSAQLLAESYGDQIERFPEGGIAFTCEDHSHRAIYVTISTEAPVSLESDEQVDRHARWLADEYYRRRIPLNDNEPTGFDDCGPMLQWSYRNRARLFLGVPEVRWEEALENSRRRSP</sequence>
<dbReference type="AlphaFoldDB" id="A0A402D5Q2"/>
<evidence type="ECO:0000313" key="2">
    <source>
        <dbReference type="Proteomes" id="UP000287394"/>
    </source>
</evidence>
<dbReference type="KEGG" id="ccot:CCAX7_55040"/>